<evidence type="ECO:0000313" key="3">
    <source>
        <dbReference type="Proteomes" id="UP000502894"/>
    </source>
</evidence>
<reference evidence="2" key="1">
    <citation type="journal article" date="2020" name="Microbiol. Resour. Announc.">
        <title>Complete Genome Sequence of Novel Psychrotolerant Legionella Strain TUM19329, Isolated from Antarctic Lake Sediment.</title>
        <authorList>
            <person name="Shimada S."/>
            <person name="Nakai R."/>
            <person name="Aoki K."/>
            <person name="Shimoeda N."/>
            <person name="Ohno G."/>
            <person name="Miyazaki Y."/>
            <person name="Kudoh S."/>
            <person name="Imura S."/>
            <person name="Watanabe K."/>
            <person name="Ishii Y."/>
            <person name="Tateda K."/>
        </authorList>
    </citation>
    <scope>NUCLEOTIDE SEQUENCE [LARGE SCALE GENOMIC DNA]</scope>
    <source>
        <strain evidence="2">TUM19329</strain>
    </source>
</reference>
<dbReference type="PANTHER" id="PTHR34406">
    <property type="entry name" value="PROTEIN YCEI"/>
    <property type="match status" value="1"/>
</dbReference>
<dbReference type="AlphaFoldDB" id="A0A6F8T9I6"/>
<dbReference type="SMART" id="SM00867">
    <property type="entry name" value="YceI"/>
    <property type="match status" value="1"/>
</dbReference>
<dbReference type="SUPFAM" id="SSF101874">
    <property type="entry name" value="YceI-like"/>
    <property type="match status" value="1"/>
</dbReference>
<proteinExistence type="predicted"/>
<dbReference type="Proteomes" id="UP000502894">
    <property type="component" value="Chromosome"/>
</dbReference>
<gene>
    <name evidence="2" type="ORF">TUM19329_32640</name>
</gene>
<evidence type="ECO:0000313" key="2">
    <source>
        <dbReference type="EMBL" id="BCA96903.1"/>
    </source>
</evidence>
<dbReference type="Gene3D" id="2.40.128.110">
    <property type="entry name" value="Lipid/polyisoprenoid-binding, YceI-like"/>
    <property type="match status" value="1"/>
</dbReference>
<accession>A0A6F8T9I6</accession>
<dbReference type="InterPro" id="IPR007372">
    <property type="entry name" value="Lipid/polyisoprenoid-bd_YceI"/>
</dbReference>
<keyword evidence="3" id="KW-1185">Reference proteome</keyword>
<name>A0A6F8T9I6_9GAMM</name>
<evidence type="ECO:0000259" key="1">
    <source>
        <dbReference type="SMART" id="SM00867"/>
    </source>
</evidence>
<dbReference type="EMBL" id="AP022839">
    <property type="protein sequence ID" value="BCA96903.1"/>
    <property type="molecule type" value="Genomic_DNA"/>
</dbReference>
<protein>
    <recommendedName>
        <fullName evidence="1">Lipid/polyisoprenoid-binding YceI-like domain-containing protein</fullName>
    </recommendedName>
</protein>
<dbReference type="InterPro" id="IPR036761">
    <property type="entry name" value="TTHA0802/YceI-like_sf"/>
</dbReference>
<organism evidence="2 3">
    <name type="scientific">Legionella antarctica</name>
    <dbReference type="NCBI Taxonomy" id="2708020"/>
    <lineage>
        <taxon>Bacteria</taxon>
        <taxon>Pseudomonadati</taxon>
        <taxon>Pseudomonadota</taxon>
        <taxon>Gammaproteobacteria</taxon>
        <taxon>Legionellales</taxon>
        <taxon>Legionellaceae</taxon>
        <taxon>Legionella</taxon>
    </lineage>
</organism>
<dbReference type="PANTHER" id="PTHR34406:SF1">
    <property type="entry name" value="PROTEIN YCEI"/>
    <property type="match status" value="1"/>
</dbReference>
<feature type="domain" description="Lipid/polyisoprenoid-binding YceI-like" evidence="1">
    <location>
        <begin position="2"/>
        <end position="158"/>
    </location>
</feature>
<sequence>MPAESQLTFTATQNGAAVSGEFKTFTGTILVDPNDLKNSSIEITVDISSISASYAQLKEILVSPDWFNAKLFPKAVFKATQVEKTGEKAFQAKGTLTIRDKSVSVTLVFSGEQPEPNKGIVLGTTQIKRSQFGVGQGDWAGTDEIKDDVAISFKIVAIKQQ</sequence>
<dbReference type="Pfam" id="PF04264">
    <property type="entry name" value="YceI"/>
    <property type="match status" value="1"/>
</dbReference>
<dbReference type="KEGG" id="lant:TUM19329_32640"/>